<organism evidence="2 3">
    <name type="scientific">Entotheonella factor</name>
    <dbReference type="NCBI Taxonomy" id="1429438"/>
    <lineage>
        <taxon>Bacteria</taxon>
        <taxon>Pseudomonadati</taxon>
        <taxon>Nitrospinota/Tectimicrobiota group</taxon>
        <taxon>Candidatus Tectimicrobiota</taxon>
        <taxon>Candidatus Entotheonellia</taxon>
        <taxon>Candidatus Entotheonellales</taxon>
        <taxon>Candidatus Entotheonellaceae</taxon>
        <taxon>Candidatus Entotheonella</taxon>
    </lineage>
</organism>
<proteinExistence type="predicted"/>
<keyword evidence="3" id="KW-1185">Reference proteome</keyword>
<dbReference type="InterPro" id="IPR049002">
    <property type="entry name" value="Stv"/>
</dbReference>
<sequence length="186" mass="20066">MPTITVTSADMALMQCTDAVAKHLLIMAHGRPTDRVFTVPPGKTIRQYTPQALLKSALGSVESVMRGRLSPNVMAPAGHRLPDYTLIPVRGYASHAGAPDHLYAALLRYVEQAGRQTSTPAQPEGLNLGPGVPCDILCLRPRRVSSWVTSRYPRLSQLAGEGILAQYIHLHCLLSPAARPVSAAKK</sequence>
<dbReference type="HOGENOM" id="CLU_1451955_0_0_7"/>
<dbReference type="Pfam" id="PF21527">
    <property type="entry name" value="Stv"/>
    <property type="match status" value="1"/>
</dbReference>
<dbReference type="Proteomes" id="UP000019141">
    <property type="component" value="Unassembled WGS sequence"/>
</dbReference>
<name>W4LNB6_ENTF1</name>
<evidence type="ECO:0000259" key="1">
    <source>
        <dbReference type="Pfam" id="PF21527"/>
    </source>
</evidence>
<feature type="domain" description="Putative adhesin Stv" evidence="1">
    <location>
        <begin position="24"/>
        <end position="158"/>
    </location>
</feature>
<comment type="caution">
    <text evidence="2">The sequence shown here is derived from an EMBL/GenBank/DDBJ whole genome shotgun (WGS) entry which is preliminary data.</text>
</comment>
<evidence type="ECO:0000313" key="2">
    <source>
        <dbReference type="EMBL" id="ETW99467.1"/>
    </source>
</evidence>
<dbReference type="EMBL" id="AZHW01000442">
    <property type="protein sequence ID" value="ETW99467.1"/>
    <property type="molecule type" value="Genomic_DNA"/>
</dbReference>
<dbReference type="AlphaFoldDB" id="W4LNB6"/>
<evidence type="ECO:0000313" key="3">
    <source>
        <dbReference type="Proteomes" id="UP000019141"/>
    </source>
</evidence>
<protein>
    <recommendedName>
        <fullName evidence="1">Putative adhesin Stv domain-containing protein</fullName>
    </recommendedName>
</protein>
<accession>W4LNB6</accession>
<gene>
    <name evidence="2" type="ORF">ETSY1_14925</name>
</gene>
<reference evidence="2 3" key="1">
    <citation type="journal article" date="2014" name="Nature">
        <title>An environmental bacterial taxon with a large and distinct metabolic repertoire.</title>
        <authorList>
            <person name="Wilson M.C."/>
            <person name="Mori T."/>
            <person name="Ruckert C."/>
            <person name="Uria A.R."/>
            <person name="Helf M.J."/>
            <person name="Takada K."/>
            <person name="Gernert C."/>
            <person name="Steffens U.A."/>
            <person name="Heycke N."/>
            <person name="Schmitt S."/>
            <person name="Rinke C."/>
            <person name="Helfrich E.J."/>
            <person name="Brachmann A.O."/>
            <person name="Gurgui C."/>
            <person name="Wakimoto T."/>
            <person name="Kracht M."/>
            <person name="Crusemann M."/>
            <person name="Hentschel U."/>
            <person name="Abe I."/>
            <person name="Matsunaga S."/>
            <person name="Kalinowski J."/>
            <person name="Takeyama H."/>
            <person name="Piel J."/>
        </authorList>
    </citation>
    <scope>NUCLEOTIDE SEQUENCE [LARGE SCALE GENOMIC DNA]</scope>
    <source>
        <strain evidence="3">TSY1</strain>
    </source>
</reference>